<sequence>MLEAVNQNCPARIVLRTIPERISTEEIDEIKFIQNPSEQR</sequence>
<dbReference type="Proteomes" id="UP000193942">
    <property type="component" value="Unassembled WGS sequence"/>
</dbReference>
<comment type="caution">
    <text evidence="1">The sequence shown here is derived from an EMBL/GenBank/DDBJ whole genome shotgun (WGS) entry which is preliminary data.</text>
</comment>
<reference evidence="1 2" key="1">
    <citation type="submission" date="2010-04" db="EMBL/GenBank/DDBJ databases">
        <title>The Genome Sequence of Escherichia coli TA447.</title>
        <authorList>
            <consortium name="The Broad Institute Genome Sequencing Platform"/>
            <consortium name="The Broad Institute Genome Sequencing Center for Infectious Disease"/>
            <person name="Feldgarden M."/>
            <person name="Gordon D.M."/>
            <person name="Johnson J.R."/>
            <person name="Johnston B.D."/>
            <person name="Young S."/>
            <person name="Zeng Q."/>
            <person name="Koehrsen M."/>
            <person name="Alvarado L."/>
            <person name="Berlin A.M."/>
            <person name="Borenstein D."/>
            <person name="Chapman S.B."/>
            <person name="Chen Z."/>
            <person name="Engels R."/>
            <person name="Freedman E."/>
            <person name="Gellesch M."/>
            <person name="Goldberg J."/>
            <person name="Griggs A."/>
            <person name="Gujja S."/>
            <person name="Heilman E.R."/>
            <person name="Heiman D.I."/>
            <person name="Hepburn T.A."/>
            <person name="Howarth C."/>
            <person name="Jen D."/>
            <person name="Larson L."/>
            <person name="Mehta T."/>
            <person name="Park D."/>
            <person name="Pearson M."/>
            <person name="Richards J."/>
            <person name="Roberts A."/>
            <person name="Saif S."/>
            <person name="Shea T.D."/>
            <person name="Shenoy N."/>
            <person name="Sisk P."/>
            <person name="Stolte C."/>
            <person name="Sykes S.N."/>
            <person name="Walk T."/>
            <person name="White J."/>
            <person name="Yandava C."/>
            <person name="Haas B."/>
            <person name="Henn M.R."/>
            <person name="Nusbaum C."/>
            <person name="Birren B."/>
        </authorList>
    </citation>
    <scope>NUCLEOTIDE SEQUENCE [LARGE SCALE GENOMIC DNA]</scope>
    <source>
        <strain evidence="1 2">TA447</strain>
    </source>
</reference>
<organism evidence="1 2">
    <name type="scientific">Escherichia coli TA447</name>
    <dbReference type="NCBI Taxonomy" id="656447"/>
    <lineage>
        <taxon>Bacteria</taxon>
        <taxon>Pseudomonadati</taxon>
        <taxon>Pseudomonadota</taxon>
        <taxon>Gammaproteobacteria</taxon>
        <taxon>Enterobacterales</taxon>
        <taxon>Enterobacteriaceae</taxon>
        <taxon>Escherichia</taxon>
    </lineage>
</organism>
<protein>
    <submittedName>
        <fullName evidence="1">Uncharacterized protein</fullName>
    </submittedName>
</protein>
<name>A0A1X3J547_ECOLX</name>
<gene>
    <name evidence="1" type="ORF">ECXG_05109</name>
</gene>
<evidence type="ECO:0000313" key="2">
    <source>
        <dbReference type="Proteomes" id="UP000193942"/>
    </source>
</evidence>
<proteinExistence type="predicted"/>
<dbReference type="EMBL" id="ADIZ01000005">
    <property type="protein sequence ID" value="OSK97184.1"/>
    <property type="molecule type" value="Genomic_DNA"/>
</dbReference>
<evidence type="ECO:0000313" key="1">
    <source>
        <dbReference type="EMBL" id="OSK97184.1"/>
    </source>
</evidence>
<accession>A0A1X3J547</accession>
<dbReference type="AlphaFoldDB" id="A0A1X3J547"/>